<protein>
    <submittedName>
        <fullName evidence="1">Uncharacterized protein</fullName>
    </submittedName>
</protein>
<dbReference type="AlphaFoldDB" id="A0A0F9M340"/>
<dbReference type="EMBL" id="LAZR01005410">
    <property type="protein sequence ID" value="KKN00139.1"/>
    <property type="molecule type" value="Genomic_DNA"/>
</dbReference>
<dbReference type="CDD" id="cd00165">
    <property type="entry name" value="S4"/>
    <property type="match status" value="1"/>
</dbReference>
<dbReference type="Gene3D" id="3.10.290.10">
    <property type="entry name" value="RNA-binding S4 domain"/>
    <property type="match status" value="1"/>
</dbReference>
<gene>
    <name evidence="1" type="ORF">LCGC14_1140760</name>
</gene>
<dbReference type="Pfam" id="PF13275">
    <property type="entry name" value="S4_2"/>
    <property type="match status" value="1"/>
</dbReference>
<proteinExistence type="predicted"/>
<dbReference type="PROSITE" id="PS50889">
    <property type="entry name" value="S4"/>
    <property type="match status" value="1"/>
</dbReference>
<accession>A0A0F9M340</accession>
<organism evidence="1">
    <name type="scientific">marine sediment metagenome</name>
    <dbReference type="NCBI Taxonomy" id="412755"/>
    <lineage>
        <taxon>unclassified sequences</taxon>
        <taxon>metagenomes</taxon>
        <taxon>ecological metagenomes</taxon>
    </lineage>
</organism>
<evidence type="ECO:0000313" key="1">
    <source>
        <dbReference type="EMBL" id="KKN00139.1"/>
    </source>
</evidence>
<reference evidence="1" key="1">
    <citation type="journal article" date="2015" name="Nature">
        <title>Complex archaea that bridge the gap between prokaryotes and eukaryotes.</title>
        <authorList>
            <person name="Spang A."/>
            <person name="Saw J.H."/>
            <person name="Jorgensen S.L."/>
            <person name="Zaremba-Niedzwiedzka K."/>
            <person name="Martijn J."/>
            <person name="Lind A.E."/>
            <person name="van Eijk R."/>
            <person name="Schleper C."/>
            <person name="Guy L."/>
            <person name="Ettema T.J."/>
        </authorList>
    </citation>
    <scope>NUCLEOTIDE SEQUENCE</scope>
</reference>
<dbReference type="InterPro" id="IPR036986">
    <property type="entry name" value="S4_RNA-bd_sf"/>
</dbReference>
<sequence>MSETISVELTTSPVELHKILKFEGVAASGAEAKLMIEQGLVEVNGEQETRKRRKIVAGDEIVVDDITLVIMD</sequence>
<name>A0A0F9M340_9ZZZZ</name>
<dbReference type="SUPFAM" id="SSF55174">
    <property type="entry name" value="Alpha-L RNA-binding motif"/>
    <property type="match status" value="1"/>
</dbReference>
<dbReference type="GO" id="GO:0003723">
    <property type="term" value="F:RNA binding"/>
    <property type="evidence" value="ECO:0007669"/>
    <property type="project" value="InterPro"/>
</dbReference>
<comment type="caution">
    <text evidence="1">The sequence shown here is derived from an EMBL/GenBank/DDBJ whole genome shotgun (WGS) entry which is preliminary data.</text>
</comment>